<evidence type="ECO:0000256" key="1">
    <source>
        <dbReference type="ARBA" id="ARBA00004328"/>
    </source>
</evidence>
<name>A0A1X2DGD3_9MYCO</name>
<protein>
    <recommendedName>
        <fullName evidence="3">Phage capsid-like C-terminal domain-containing protein</fullName>
    </recommendedName>
</protein>
<dbReference type="InterPro" id="IPR024455">
    <property type="entry name" value="Phage_capsid"/>
</dbReference>
<gene>
    <name evidence="4" type="ORF">AWC22_09565</name>
</gene>
<evidence type="ECO:0000313" key="5">
    <source>
        <dbReference type="Proteomes" id="UP000193087"/>
    </source>
</evidence>
<comment type="subcellular location">
    <subcellularLocation>
        <location evidence="1">Virion</location>
    </subcellularLocation>
</comment>
<accession>A0A1X2DGD3</accession>
<organism evidence="4 5">
    <name type="scientific">Mycobacterium riyadhense</name>
    <dbReference type="NCBI Taxonomy" id="486698"/>
    <lineage>
        <taxon>Bacteria</taxon>
        <taxon>Bacillati</taxon>
        <taxon>Actinomycetota</taxon>
        <taxon>Actinomycetes</taxon>
        <taxon>Mycobacteriales</taxon>
        <taxon>Mycobacteriaceae</taxon>
        <taxon>Mycobacterium</taxon>
    </lineage>
</organism>
<reference evidence="4 5" key="1">
    <citation type="submission" date="2016-01" db="EMBL/GenBank/DDBJ databases">
        <title>The new phylogeny of the genus Mycobacterium.</title>
        <authorList>
            <person name="Tarcisio F."/>
            <person name="Conor M."/>
            <person name="Antonella G."/>
            <person name="Elisabetta G."/>
            <person name="Giulia F.S."/>
            <person name="Sara T."/>
            <person name="Anna F."/>
            <person name="Clotilde B."/>
            <person name="Roberto B."/>
            <person name="Veronica D.S."/>
            <person name="Fabio R."/>
            <person name="Monica P."/>
            <person name="Olivier J."/>
            <person name="Enrico T."/>
            <person name="Nicola S."/>
        </authorList>
    </citation>
    <scope>NUCLEOTIDE SEQUENCE [LARGE SCALE GENOMIC DNA]</scope>
    <source>
        <strain evidence="4 5">DSM 45176</strain>
    </source>
</reference>
<keyword evidence="2" id="KW-0175">Coiled coil</keyword>
<dbReference type="OrthoDB" id="3690431at2"/>
<proteinExistence type="predicted"/>
<sequence length="494" mass="53307">MTDSDIGRLTHSEAVRERDRLRTEARAILNRAGDGADLTGGDAERFDELTSRAEECQTRIQRLERAHELALAQVRSGGEGFATEGGAVGMHRIGEQRDPYVIDAEDRPPVDRQRDDAMRVLDRSQKDGLLTAGGAEVVERLVGSGPAPARSWAVRWVTESGSGHYRNAFCKMIADPQRGHLQWTGPEGEAWRRVTALQAEQRAMNLTDSTGGFLVPFELDSTVLLSSDGSNNPLLKISRVIQTVSDVWHGVTSEGVVAEWLPEAQEAADASPTLTQPAIPSYKASVFVPFSVELQGDATTLMQELGRLLQDGADQLLSSAFTTGSGVGCPTGIISALEGGSSVVTGDGSEALAASDIYKLQNALPPRFQARASWCANLAILNTIRQFETTNGALKFPELSANPPMLLGRNIYENSNMDGTVNAAATETNHVLLYGDFQQFAITLRTGSSLELIPHLVGANRRPTGERGAWLWTRVGSDVLVDNAFRLLKVATTA</sequence>
<dbReference type="NCBIfam" id="TIGR01554">
    <property type="entry name" value="major_cap_HK97"/>
    <property type="match status" value="1"/>
</dbReference>
<dbReference type="EMBL" id="LQPQ01000009">
    <property type="protein sequence ID" value="ORW87202.1"/>
    <property type="molecule type" value="Genomic_DNA"/>
</dbReference>
<dbReference type="SUPFAM" id="SSF56563">
    <property type="entry name" value="Major capsid protein gp5"/>
    <property type="match status" value="1"/>
</dbReference>
<dbReference type="Pfam" id="PF05065">
    <property type="entry name" value="Phage_capsid"/>
    <property type="match status" value="1"/>
</dbReference>
<feature type="coiled-coil region" evidence="2">
    <location>
        <begin position="46"/>
        <end position="73"/>
    </location>
</feature>
<feature type="domain" description="Phage capsid-like C-terminal" evidence="3">
    <location>
        <begin position="211"/>
        <end position="489"/>
    </location>
</feature>
<evidence type="ECO:0000256" key="2">
    <source>
        <dbReference type="SAM" id="Coils"/>
    </source>
</evidence>
<dbReference type="AlphaFoldDB" id="A0A1X2DGD3"/>
<dbReference type="Proteomes" id="UP000193087">
    <property type="component" value="Unassembled WGS sequence"/>
</dbReference>
<evidence type="ECO:0000313" key="4">
    <source>
        <dbReference type="EMBL" id="ORW87202.1"/>
    </source>
</evidence>
<keyword evidence="5" id="KW-1185">Reference proteome</keyword>
<dbReference type="STRING" id="486698.AWC22_09565"/>
<dbReference type="RefSeq" id="WP_085248779.1">
    <property type="nucleotide sequence ID" value="NZ_CAJMWJ010000001.1"/>
</dbReference>
<evidence type="ECO:0000259" key="3">
    <source>
        <dbReference type="Pfam" id="PF05065"/>
    </source>
</evidence>
<dbReference type="GeneID" id="93494123"/>
<dbReference type="InterPro" id="IPR054612">
    <property type="entry name" value="Phage_capsid-like_C"/>
</dbReference>
<comment type="caution">
    <text evidence="4">The sequence shown here is derived from an EMBL/GenBank/DDBJ whole genome shotgun (WGS) entry which is preliminary data.</text>
</comment>